<evidence type="ECO:0000256" key="1">
    <source>
        <dbReference type="ARBA" id="ARBA00022679"/>
    </source>
</evidence>
<dbReference type="GO" id="GO:0016740">
    <property type="term" value="F:transferase activity"/>
    <property type="evidence" value="ECO:0007669"/>
    <property type="project" value="UniProtKB-KW"/>
</dbReference>
<protein>
    <recommendedName>
        <fullName evidence="2">3-deoxy-D-manno-octulosonic-acid transferase N-terminal domain-containing protein</fullName>
    </recommendedName>
</protein>
<evidence type="ECO:0000259" key="2">
    <source>
        <dbReference type="Pfam" id="PF04413"/>
    </source>
</evidence>
<dbReference type="GO" id="GO:0005886">
    <property type="term" value="C:plasma membrane"/>
    <property type="evidence" value="ECO:0007669"/>
    <property type="project" value="TreeGrafter"/>
</dbReference>
<dbReference type="InterPro" id="IPR038107">
    <property type="entry name" value="Glycos_transf_N_sf"/>
</dbReference>
<sequence length="430" mass="48167">MTSRFWFAAYNLLFLPLFLGIVKLLAFSKTNIRESLEKREGQWERLADGVSKRDWQKPLVWLHVASAGEYLQAQPVIERCVAEGAECVLTYSSINAYRWLERPQHAKISGLLISEFLPPDTLWNARRLLGLLQPSRLVWVSYDLWPNLVWEAHQQKIPQSLISAIVHADSPRTANIAGRSFYHSIYECLEHILTVSEGDRQRILSAIPEHPKVEVMGDTRCDSVLERRDRLKIPELPQAAKDGFVFVAGSTWPPDEACIFPALKDALIEFPELFLILAPHEPAEEYLKKAETHFAGIPLLRWSNISSAPEGVRILLIDSVGILAGLYHSAKMAYVGGAFTTGVHNILEPAAMGAIVAFGPKHDNSIEALQMLEQKLVNTVKNSAEFRKLLFDLLADQAYCFDLGKKSQAFVEAQAGAAELCVPLLMKDLS</sequence>
<dbReference type="PANTHER" id="PTHR42755">
    <property type="entry name" value="3-DEOXY-MANNO-OCTULOSONATE CYTIDYLYLTRANSFERASE"/>
    <property type="match status" value="1"/>
</dbReference>
<organism evidence="3">
    <name type="scientific">marine metagenome</name>
    <dbReference type="NCBI Taxonomy" id="408172"/>
    <lineage>
        <taxon>unclassified sequences</taxon>
        <taxon>metagenomes</taxon>
        <taxon>ecological metagenomes</taxon>
    </lineage>
</organism>
<dbReference type="GO" id="GO:0009245">
    <property type="term" value="P:lipid A biosynthetic process"/>
    <property type="evidence" value="ECO:0007669"/>
    <property type="project" value="TreeGrafter"/>
</dbReference>
<accession>A0A381Q0J1</accession>
<dbReference type="InterPro" id="IPR039901">
    <property type="entry name" value="Kdotransferase"/>
</dbReference>
<dbReference type="SUPFAM" id="SSF53756">
    <property type="entry name" value="UDP-Glycosyltransferase/glycogen phosphorylase"/>
    <property type="match status" value="1"/>
</dbReference>
<reference evidence="3" key="1">
    <citation type="submission" date="2018-05" db="EMBL/GenBank/DDBJ databases">
        <authorList>
            <person name="Lanie J.A."/>
            <person name="Ng W.-L."/>
            <person name="Kazmierczak K.M."/>
            <person name="Andrzejewski T.M."/>
            <person name="Davidsen T.M."/>
            <person name="Wayne K.J."/>
            <person name="Tettelin H."/>
            <person name="Glass J.I."/>
            <person name="Rusch D."/>
            <person name="Podicherti R."/>
            <person name="Tsui H.-C.T."/>
            <person name="Winkler M.E."/>
        </authorList>
    </citation>
    <scope>NUCLEOTIDE SEQUENCE</scope>
</reference>
<dbReference type="AlphaFoldDB" id="A0A381Q0J1"/>
<feature type="domain" description="3-deoxy-D-manno-octulosonic-acid transferase N-terminal" evidence="2">
    <location>
        <begin position="54"/>
        <end position="222"/>
    </location>
</feature>
<dbReference type="Gene3D" id="3.40.50.11720">
    <property type="entry name" value="3-Deoxy-D-manno-octulosonic-acid transferase, N-terminal domain"/>
    <property type="match status" value="1"/>
</dbReference>
<dbReference type="PANTHER" id="PTHR42755:SF1">
    <property type="entry name" value="3-DEOXY-D-MANNO-OCTULOSONIC ACID TRANSFERASE, MITOCHONDRIAL-RELATED"/>
    <property type="match status" value="1"/>
</dbReference>
<keyword evidence="1" id="KW-0808">Transferase</keyword>
<dbReference type="Pfam" id="PF04413">
    <property type="entry name" value="Glycos_transf_N"/>
    <property type="match status" value="1"/>
</dbReference>
<dbReference type="InterPro" id="IPR007507">
    <property type="entry name" value="Glycos_transf_N"/>
</dbReference>
<name>A0A381Q0J1_9ZZZZ</name>
<gene>
    <name evidence="3" type="ORF">METZ01_LOCUS24591</name>
</gene>
<dbReference type="EMBL" id="UINC01001131">
    <property type="protein sequence ID" value="SUZ71737.1"/>
    <property type="molecule type" value="Genomic_DNA"/>
</dbReference>
<evidence type="ECO:0000313" key="3">
    <source>
        <dbReference type="EMBL" id="SUZ71737.1"/>
    </source>
</evidence>
<proteinExistence type="predicted"/>
<dbReference type="Gene3D" id="3.40.50.2000">
    <property type="entry name" value="Glycogen Phosphorylase B"/>
    <property type="match status" value="1"/>
</dbReference>